<dbReference type="Pfam" id="PF01938">
    <property type="entry name" value="TRAM"/>
    <property type="match status" value="1"/>
</dbReference>
<dbReference type="PROSITE" id="PS50926">
    <property type="entry name" value="TRAM"/>
    <property type="match status" value="1"/>
</dbReference>
<evidence type="ECO:0000259" key="6">
    <source>
        <dbReference type="PROSITE" id="PS50926"/>
    </source>
</evidence>
<evidence type="ECO:0000313" key="7">
    <source>
        <dbReference type="EMBL" id="SIS44018.1"/>
    </source>
</evidence>
<reference evidence="8" key="1">
    <citation type="submission" date="2017-01" db="EMBL/GenBank/DDBJ databases">
        <authorList>
            <person name="Varghese N."/>
            <person name="Submissions S."/>
        </authorList>
    </citation>
    <scope>NUCLEOTIDE SEQUENCE [LARGE SCALE GENOMIC DNA]</scope>
    <source>
        <strain evidence="8">DSM 44531</strain>
    </source>
</reference>
<keyword evidence="8" id="KW-1185">Reference proteome</keyword>
<evidence type="ECO:0000256" key="5">
    <source>
        <dbReference type="PROSITE-ProRule" id="PRU10015"/>
    </source>
</evidence>
<dbReference type="RefSeq" id="WP_076598877.1">
    <property type="nucleotide sequence ID" value="NZ_CP046976.1"/>
</dbReference>
<gene>
    <name evidence="7" type="ORF">SAMN05444817_103285</name>
</gene>
<dbReference type="InterPro" id="IPR029063">
    <property type="entry name" value="SAM-dependent_MTases_sf"/>
</dbReference>
<dbReference type="GO" id="GO:0070041">
    <property type="term" value="F:rRNA (uridine-C5-)-methyltransferase activity"/>
    <property type="evidence" value="ECO:0007669"/>
    <property type="project" value="TreeGrafter"/>
</dbReference>
<dbReference type="Gene3D" id="2.40.50.140">
    <property type="entry name" value="Nucleic acid-binding proteins"/>
    <property type="match status" value="1"/>
</dbReference>
<dbReference type="InterPro" id="IPR012340">
    <property type="entry name" value="NA-bd_OB-fold"/>
</dbReference>
<dbReference type="InterPro" id="IPR030390">
    <property type="entry name" value="MeTrfase_TrmA_AS"/>
</dbReference>
<dbReference type="InterPro" id="IPR010280">
    <property type="entry name" value="U5_MeTrfase_fam"/>
</dbReference>
<evidence type="ECO:0000256" key="3">
    <source>
        <dbReference type="ARBA" id="ARBA00022691"/>
    </source>
</evidence>
<dbReference type="Gene3D" id="3.40.50.150">
    <property type="entry name" value="Vaccinia Virus protein VP39"/>
    <property type="match status" value="1"/>
</dbReference>
<dbReference type="GO" id="GO:0070475">
    <property type="term" value="P:rRNA base methylation"/>
    <property type="evidence" value="ECO:0007669"/>
    <property type="project" value="TreeGrafter"/>
</dbReference>
<dbReference type="Proteomes" id="UP000186292">
    <property type="component" value="Unassembled WGS sequence"/>
</dbReference>
<dbReference type="PROSITE" id="PS01230">
    <property type="entry name" value="TRMA_1"/>
    <property type="match status" value="1"/>
</dbReference>
<keyword evidence="2 4" id="KW-0808">Transferase</keyword>
<keyword evidence="3 4" id="KW-0949">S-adenosyl-L-methionine</keyword>
<name>A0A1N7J3T4_9CORY</name>
<dbReference type="AlphaFoldDB" id="A0A1N7J3T4"/>
<evidence type="ECO:0000256" key="2">
    <source>
        <dbReference type="ARBA" id="ARBA00022679"/>
    </source>
</evidence>
<keyword evidence="1 4" id="KW-0489">Methyltransferase</keyword>
<comment type="similarity">
    <text evidence="4">Belongs to the class I-like SAM-binding methyltransferase superfamily. RNA M5U methyltransferase family.</text>
</comment>
<feature type="domain" description="TRAM" evidence="6">
    <location>
        <begin position="11"/>
        <end position="70"/>
    </location>
</feature>
<evidence type="ECO:0000313" key="8">
    <source>
        <dbReference type="Proteomes" id="UP000186292"/>
    </source>
</evidence>
<evidence type="ECO:0000256" key="1">
    <source>
        <dbReference type="ARBA" id="ARBA00022603"/>
    </source>
</evidence>
<evidence type="ECO:0000256" key="4">
    <source>
        <dbReference type="PROSITE-ProRule" id="PRU01024"/>
    </source>
</evidence>
<feature type="active site" description="Nucleophile" evidence="4">
    <location>
        <position position="385"/>
    </location>
</feature>
<proteinExistence type="inferred from homology"/>
<sequence length="434" mass="46020">MDDGPTTQTPTMSVGDTLTLTPTTMAHGGEAIAHAPDGRVVFVAGAIPGDTATVTLTKVKKNWARGEAQSIETASRDRVDPVCPAAEAGAGCCDYSHIAPSAQERLKREILVGQLDKFARPSGVLTGFDLAIDLEQDTLAPLTGWRTRVRLGVGPNGRAGMRRARSNDVVAGVRCTQVAPEALDGIVGDDARRFTAGAELVVVIDSRGTRHVVETQRAQRGKRIERVETRIEGDPSVTEVVPAPAGSGTEEAVFRFPPTAFWQAHTTAPATYCRYIADWAADTYARPVGWDLYGGVGLFVPSISDALGSGAHVVSVDYSAAATRDPQPALNNFDVEVRNQKVEASIDGLPDPGLVVLDPPRTGAGTDVVEAVAARAPQRVIHIGCDPATFSRDLAAWGESGYVVERMALIDAFPNTHHFEVLTSLVPAETGNEK</sequence>
<organism evidence="7 8">
    <name type="scientific">Corynebacterium appendicis CIP 107643</name>
    <dbReference type="NCBI Taxonomy" id="1161099"/>
    <lineage>
        <taxon>Bacteria</taxon>
        <taxon>Bacillati</taxon>
        <taxon>Actinomycetota</taxon>
        <taxon>Actinomycetes</taxon>
        <taxon>Mycobacteriales</taxon>
        <taxon>Corynebacteriaceae</taxon>
        <taxon>Corynebacterium</taxon>
    </lineage>
</organism>
<feature type="binding site" evidence="4">
    <location>
        <position position="263"/>
    </location>
    <ligand>
        <name>S-adenosyl-L-methionine</name>
        <dbReference type="ChEBI" id="CHEBI:59789"/>
    </ligand>
</feature>
<dbReference type="OrthoDB" id="9804590at2"/>
<dbReference type="STRING" id="1161099.SAMN05444817_103285"/>
<dbReference type="Gene3D" id="2.40.50.1070">
    <property type="match status" value="1"/>
</dbReference>
<dbReference type="InterPro" id="IPR002792">
    <property type="entry name" value="TRAM_dom"/>
</dbReference>
<feature type="binding site" evidence="4">
    <location>
        <position position="293"/>
    </location>
    <ligand>
        <name>S-adenosyl-L-methionine</name>
        <dbReference type="ChEBI" id="CHEBI:59789"/>
    </ligand>
</feature>
<feature type="active site" evidence="5">
    <location>
        <position position="385"/>
    </location>
</feature>
<feature type="binding site" evidence="4">
    <location>
        <position position="317"/>
    </location>
    <ligand>
        <name>S-adenosyl-L-methionine</name>
        <dbReference type="ChEBI" id="CHEBI:59789"/>
    </ligand>
</feature>
<dbReference type="SUPFAM" id="SSF53335">
    <property type="entry name" value="S-adenosyl-L-methionine-dependent methyltransferases"/>
    <property type="match status" value="1"/>
</dbReference>
<dbReference type="PANTHER" id="PTHR11061">
    <property type="entry name" value="RNA M5U METHYLTRANSFERASE"/>
    <property type="match status" value="1"/>
</dbReference>
<dbReference type="SUPFAM" id="SSF50249">
    <property type="entry name" value="Nucleic acid-binding proteins"/>
    <property type="match status" value="1"/>
</dbReference>
<dbReference type="PROSITE" id="PS51687">
    <property type="entry name" value="SAM_MT_RNA_M5U"/>
    <property type="match status" value="1"/>
</dbReference>
<dbReference type="Pfam" id="PF05958">
    <property type="entry name" value="tRNA_U5-meth_tr"/>
    <property type="match status" value="1"/>
</dbReference>
<protein>
    <submittedName>
        <fullName evidence="7">tRNA/tmRNA/rRNA uracil-C5-methylase, TrmA/RlmC/RlmD family</fullName>
    </submittedName>
</protein>
<feature type="binding site" evidence="4">
    <location>
        <position position="358"/>
    </location>
    <ligand>
        <name>S-adenosyl-L-methionine</name>
        <dbReference type="ChEBI" id="CHEBI:59789"/>
    </ligand>
</feature>
<dbReference type="EMBL" id="FTOF01000003">
    <property type="protein sequence ID" value="SIS44018.1"/>
    <property type="molecule type" value="Genomic_DNA"/>
</dbReference>
<accession>A0A1N7J3T4</accession>
<dbReference type="PANTHER" id="PTHR11061:SF30">
    <property type="entry name" value="TRNA (URACIL(54)-C(5))-METHYLTRANSFERASE"/>
    <property type="match status" value="1"/>
</dbReference>